<sequence>SPIGCFGLLLSLSFFFSDLKVILWYICISLISLSGLLQRCSDSKGILLRLRLKLKLWLGLKLRLMLRFCW</sequence>
<gene>
    <name evidence="2" type="ORF">FWK35_00004809</name>
</gene>
<name>A0A6G0ZI46_APHCR</name>
<evidence type="ECO:0000313" key="2">
    <source>
        <dbReference type="EMBL" id="KAF0770567.1"/>
    </source>
</evidence>
<comment type="caution">
    <text evidence="2">The sequence shown here is derived from an EMBL/GenBank/DDBJ whole genome shotgun (WGS) entry which is preliminary data.</text>
</comment>
<reference evidence="2 3" key="1">
    <citation type="submission" date="2019-08" db="EMBL/GenBank/DDBJ databases">
        <title>Whole genome of Aphis craccivora.</title>
        <authorList>
            <person name="Voronova N.V."/>
            <person name="Shulinski R.S."/>
            <person name="Bandarenka Y.V."/>
            <person name="Zhorov D.G."/>
            <person name="Warner D."/>
        </authorList>
    </citation>
    <scope>NUCLEOTIDE SEQUENCE [LARGE SCALE GENOMIC DNA]</scope>
    <source>
        <strain evidence="2">180601</strain>
        <tissue evidence="2">Whole Body</tissue>
    </source>
</reference>
<protein>
    <submittedName>
        <fullName evidence="2">Uncharacterized protein</fullName>
    </submittedName>
</protein>
<keyword evidence="1" id="KW-0472">Membrane</keyword>
<proteinExistence type="predicted"/>
<keyword evidence="1" id="KW-1133">Transmembrane helix</keyword>
<dbReference type="AlphaFoldDB" id="A0A6G0ZI46"/>
<organism evidence="2 3">
    <name type="scientific">Aphis craccivora</name>
    <name type="common">Cowpea aphid</name>
    <dbReference type="NCBI Taxonomy" id="307492"/>
    <lineage>
        <taxon>Eukaryota</taxon>
        <taxon>Metazoa</taxon>
        <taxon>Ecdysozoa</taxon>
        <taxon>Arthropoda</taxon>
        <taxon>Hexapoda</taxon>
        <taxon>Insecta</taxon>
        <taxon>Pterygota</taxon>
        <taxon>Neoptera</taxon>
        <taxon>Paraneoptera</taxon>
        <taxon>Hemiptera</taxon>
        <taxon>Sternorrhyncha</taxon>
        <taxon>Aphidomorpha</taxon>
        <taxon>Aphidoidea</taxon>
        <taxon>Aphididae</taxon>
        <taxon>Aphidini</taxon>
        <taxon>Aphis</taxon>
        <taxon>Aphis</taxon>
    </lineage>
</organism>
<keyword evidence="3" id="KW-1185">Reference proteome</keyword>
<evidence type="ECO:0000313" key="3">
    <source>
        <dbReference type="Proteomes" id="UP000478052"/>
    </source>
</evidence>
<dbReference type="Proteomes" id="UP000478052">
    <property type="component" value="Unassembled WGS sequence"/>
</dbReference>
<dbReference type="EMBL" id="VUJU01000415">
    <property type="protein sequence ID" value="KAF0770567.1"/>
    <property type="molecule type" value="Genomic_DNA"/>
</dbReference>
<feature type="transmembrane region" description="Helical" evidence="1">
    <location>
        <begin position="22"/>
        <end position="41"/>
    </location>
</feature>
<accession>A0A6G0ZI46</accession>
<keyword evidence="1" id="KW-0812">Transmembrane</keyword>
<feature type="non-terminal residue" evidence="2">
    <location>
        <position position="1"/>
    </location>
</feature>
<evidence type="ECO:0000256" key="1">
    <source>
        <dbReference type="SAM" id="Phobius"/>
    </source>
</evidence>